<name>A0A1R3IMY3_9ROSI</name>
<dbReference type="Proteomes" id="UP000187203">
    <property type="component" value="Unassembled WGS sequence"/>
</dbReference>
<keyword evidence="2" id="KW-1185">Reference proteome</keyword>
<gene>
    <name evidence="1" type="ORF">COLO4_22325</name>
</gene>
<organism evidence="1 2">
    <name type="scientific">Corchorus olitorius</name>
    <dbReference type="NCBI Taxonomy" id="93759"/>
    <lineage>
        <taxon>Eukaryota</taxon>
        <taxon>Viridiplantae</taxon>
        <taxon>Streptophyta</taxon>
        <taxon>Embryophyta</taxon>
        <taxon>Tracheophyta</taxon>
        <taxon>Spermatophyta</taxon>
        <taxon>Magnoliopsida</taxon>
        <taxon>eudicotyledons</taxon>
        <taxon>Gunneridae</taxon>
        <taxon>Pentapetalae</taxon>
        <taxon>rosids</taxon>
        <taxon>malvids</taxon>
        <taxon>Malvales</taxon>
        <taxon>Malvaceae</taxon>
        <taxon>Grewioideae</taxon>
        <taxon>Apeibeae</taxon>
        <taxon>Corchorus</taxon>
    </lineage>
</organism>
<evidence type="ECO:0000313" key="1">
    <source>
        <dbReference type="EMBL" id="OMO83923.1"/>
    </source>
</evidence>
<dbReference type="EMBL" id="AWUE01017911">
    <property type="protein sequence ID" value="OMO83923.1"/>
    <property type="molecule type" value="Genomic_DNA"/>
</dbReference>
<sequence>MSESNLGPHNLRFSKSQTDGILRIQVVSRTSISTRFWHPMKIVDNVDGSLPRLRLLSLEFDE</sequence>
<evidence type="ECO:0000313" key="2">
    <source>
        <dbReference type="Proteomes" id="UP000187203"/>
    </source>
</evidence>
<protein>
    <submittedName>
        <fullName evidence="1">Uncharacterized protein</fullName>
    </submittedName>
</protein>
<reference evidence="2" key="1">
    <citation type="submission" date="2013-09" db="EMBL/GenBank/DDBJ databases">
        <title>Corchorus olitorius genome sequencing.</title>
        <authorList>
            <person name="Alam M."/>
            <person name="Haque M.S."/>
            <person name="Islam M.S."/>
            <person name="Emdad E.M."/>
            <person name="Islam M.M."/>
            <person name="Ahmed B."/>
            <person name="Halim A."/>
            <person name="Hossen Q.M.M."/>
            <person name="Hossain M.Z."/>
            <person name="Ahmed R."/>
            <person name="Khan M.M."/>
            <person name="Islam R."/>
            <person name="Rashid M.M."/>
            <person name="Khan S.A."/>
            <person name="Rahman M.S."/>
            <person name="Alam M."/>
            <person name="Yahiya A.S."/>
            <person name="Khan M.S."/>
            <person name="Azam M.S."/>
            <person name="Haque T."/>
            <person name="Lashkar M.Z.H."/>
            <person name="Akhand A.I."/>
            <person name="Morshed G."/>
            <person name="Roy S."/>
            <person name="Uddin K.S."/>
            <person name="Rabeya T."/>
            <person name="Hossain A.S."/>
            <person name="Chowdhury A."/>
            <person name="Snigdha A.R."/>
            <person name="Mortoza M.S."/>
            <person name="Matin S.A."/>
            <person name="Hoque S.M.E."/>
            <person name="Islam M.K."/>
            <person name="Roy D.K."/>
            <person name="Haider R."/>
            <person name="Moosa M.M."/>
            <person name="Elias S.M."/>
            <person name="Hasan A.M."/>
            <person name="Jahan S."/>
            <person name="Shafiuddin M."/>
            <person name="Mahmood N."/>
            <person name="Shommy N.S."/>
        </authorList>
    </citation>
    <scope>NUCLEOTIDE SEQUENCE [LARGE SCALE GENOMIC DNA]</scope>
    <source>
        <strain evidence="2">cv. O-4</strain>
    </source>
</reference>
<proteinExistence type="predicted"/>
<comment type="caution">
    <text evidence="1">The sequence shown here is derived from an EMBL/GenBank/DDBJ whole genome shotgun (WGS) entry which is preliminary data.</text>
</comment>
<accession>A0A1R3IMY3</accession>
<dbReference type="AlphaFoldDB" id="A0A1R3IMY3"/>